<evidence type="ECO:0000313" key="4">
    <source>
        <dbReference type="Proteomes" id="UP000198765"/>
    </source>
</evidence>
<organism evidence="3 4">
    <name type="scientific">Micromonospora narathiwatensis</name>
    <dbReference type="NCBI Taxonomy" id="299146"/>
    <lineage>
        <taxon>Bacteria</taxon>
        <taxon>Bacillati</taxon>
        <taxon>Actinomycetota</taxon>
        <taxon>Actinomycetes</taxon>
        <taxon>Micromonosporales</taxon>
        <taxon>Micromonosporaceae</taxon>
        <taxon>Micromonospora</taxon>
    </lineage>
</organism>
<gene>
    <name evidence="3" type="ORF">GA0070621_3291</name>
</gene>
<proteinExistence type="predicted"/>
<keyword evidence="4" id="KW-1185">Reference proteome</keyword>
<accession>A0A1A8ZYF8</accession>
<evidence type="ECO:0000259" key="2">
    <source>
        <dbReference type="PROSITE" id="PS51898"/>
    </source>
</evidence>
<dbReference type="Gene3D" id="1.10.443.10">
    <property type="entry name" value="Intergrase catalytic core"/>
    <property type="match status" value="1"/>
</dbReference>
<dbReference type="PATRIC" id="fig|299146.4.peg.3416"/>
<evidence type="ECO:0000313" key="3">
    <source>
        <dbReference type="EMBL" id="SBT48871.1"/>
    </source>
</evidence>
<keyword evidence="1" id="KW-0233">DNA recombination</keyword>
<dbReference type="InterPro" id="IPR013762">
    <property type="entry name" value="Integrase-like_cat_sf"/>
</dbReference>
<reference evidence="3 4" key="1">
    <citation type="submission" date="2016-06" db="EMBL/GenBank/DDBJ databases">
        <authorList>
            <person name="Kjaerup R.B."/>
            <person name="Dalgaard T.S."/>
            <person name="Juul-Madsen H.R."/>
        </authorList>
    </citation>
    <scope>NUCLEOTIDE SEQUENCE [LARGE SCALE GENOMIC DNA]</scope>
    <source>
        <strain evidence="3 4">DSM 45248</strain>
    </source>
</reference>
<dbReference type="SUPFAM" id="SSF56349">
    <property type="entry name" value="DNA breaking-rejoining enzymes"/>
    <property type="match status" value="1"/>
</dbReference>
<dbReference type="GO" id="GO:0006310">
    <property type="term" value="P:DNA recombination"/>
    <property type="evidence" value="ECO:0007669"/>
    <property type="project" value="UniProtKB-KW"/>
</dbReference>
<name>A0A1A8ZYF8_9ACTN</name>
<dbReference type="AlphaFoldDB" id="A0A1A8ZYF8"/>
<protein>
    <submittedName>
        <fullName evidence="3">Phage integrase family protein</fullName>
    </submittedName>
</protein>
<dbReference type="Pfam" id="PF00589">
    <property type="entry name" value="Phage_integrase"/>
    <property type="match status" value="1"/>
</dbReference>
<dbReference type="InterPro" id="IPR011010">
    <property type="entry name" value="DNA_brk_join_enz"/>
</dbReference>
<dbReference type="EMBL" id="LT594324">
    <property type="protein sequence ID" value="SBT48871.1"/>
    <property type="molecule type" value="Genomic_DNA"/>
</dbReference>
<feature type="domain" description="Tyr recombinase" evidence="2">
    <location>
        <begin position="1"/>
        <end position="156"/>
    </location>
</feature>
<dbReference type="GO" id="GO:0015074">
    <property type="term" value="P:DNA integration"/>
    <property type="evidence" value="ECO:0007669"/>
    <property type="project" value="InterPro"/>
</dbReference>
<evidence type="ECO:0000256" key="1">
    <source>
        <dbReference type="ARBA" id="ARBA00023172"/>
    </source>
</evidence>
<dbReference type="InterPro" id="IPR002104">
    <property type="entry name" value="Integrase_catalytic"/>
</dbReference>
<dbReference type="PROSITE" id="PS51898">
    <property type="entry name" value="TYR_RECOMBINASE"/>
    <property type="match status" value="1"/>
</dbReference>
<dbReference type="Proteomes" id="UP000198765">
    <property type="component" value="Chromosome I"/>
</dbReference>
<dbReference type="RefSeq" id="WP_167666969.1">
    <property type="nucleotide sequence ID" value="NZ_LT594324.1"/>
</dbReference>
<dbReference type="GO" id="GO:0003677">
    <property type="term" value="F:DNA binding"/>
    <property type="evidence" value="ECO:0007669"/>
    <property type="project" value="InterPro"/>
</dbReference>
<sequence>MHVVRQLKLVRSRLVFGLPKNDRDRRIPLPVTVVDALREHLDWCKPVEVTLPWEDPFSDEQVTVPLVLTTPRNGAINRATFDAKTWKPALTAAGIVPTRAAGMHALRHFYASALPDAGESIKALAAYLGHADPGFTLRVYTHLMPASEERTRRAIDDLFRDTRPGPDALETP</sequence>